<dbReference type="PROSITE" id="PS00137">
    <property type="entry name" value="SUBTILASE_HIS"/>
    <property type="match status" value="1"/>
</dbReference>
<dbReference type="RefSeq" id="WP_027271996.1">
    <property type="nucleotide sequence ID" value="NZ_CAAAJE010000002.1"/>
</dbReference>
<dbReference type="PRINTS" id="PR00723">
    <property type="entry name" value="SUBTILISIN"/>
</dbReference>
<protein>
    <submittedName>
        <fullName evidence="8">Serine protease, subtilase family</fullName>
    </submittedName>
</protein>
<dbReference type="InterPro" id="IPR023828">
    <property type="entry name" value="Peptidase_S8_Ser-AS"/>
</dbReference>
<dbReference type="PANTHER" id="PTHR43806:SF11">
    <property type="entry name" value="CEREVISIN-RELATED"/>
    <property type="match status" value="1"/>
</dbReference>
<dbReference type="PATRIC" id="fig|28087.4.peg.888"/>
<dbReference type="EMBL" id="LNYV01000013">
    <property type="protein sequence ID" value="KTD58225.1"/>
    <property type="molecule type" value="Genomic_DNA"/>
</dbReference>
<dbReference type="GO" id="GO:0006508">
    <property type="term" value="P:proteolysis"/>
    <property type="evidence" value="ECO:0007669"/>
    <property type="project" value="UniProtKB-KW"/>
</dbReference>
<keyword evidence="3" id="KW-0378">Hydrolase</keyword>
<dbReference type="Gene3D" id="3.40.50.200">
    <property type="entry name" value="Peptidase S8/S53 domain"/>
    <property type="match status" value="1"/>
</dbReference>
<dbReference type="eggNOG" id="COG1404">
    <property type="taxonomic scope" value="Bacteria"/>
</dbReference>
<comment type="caution">
    <text evidence="8">The sequence shown here is derived from an EMBL/GenBank/DDBJ whole genome shotgun (WGS) entry which is preliminary data.</text>
</comment>
<evidence type="ECO:0000256" key="1">
    <source>
        <dbReference type="ARBA" id="ARBA00011073"/>
    </source>
</evidence>
<dbReference type="PANTHER" id="PTHR43806">
    <property type="entry name" value="PEPTIDASE S8"/>
    <property type="match status" value="1"/>
</dbReference>
<dbReference type="OrthoDB" id="9790784at2"/>
<dbReference type="SUPFAM" id="SSF52743">
    <property type="entry name" value="Subtilisin-like"/>
    <property type="match status" value="1"/>
</dbReference>
<evidence type="ECO:0000256" key="5">
    <source>
        <dbReference type="PROSITE-ProRule" id="PRU01240"/>
    </source>
</evidence>
<dbReference type="Proteomes" id="UP000054621">
    <property type="component" value="Unassembled WGS sequence"/>
</dbReference>
<reference evidence="8 9" key="1">
    <citation type="submission" date="2015-11" db="EMBL/GenBank/DDBJ databases">
        <title>Genomic analysis of 38 Legionella species identifies large and diverse effector repertoires.</title>
        <authorList>
            <person name="Burstein D."/>
            <person name="Amaro F."/>
            <person name="Zusman T."/>
            <person name="Lifshitz Z."/>
            <person name="Cohen O."/>
            <person name="Gilbert J.A."/>
            <person name="Pupko T."/>
            <person name="Shuman H.A."/>
            <person name="Segal G."/>
        </authorList>
    </citation>
    <scope>NUCLEOTIDE SEQUENCE [LARGE SCALE GENOMIC DNA]</scope>
    <source>
        <strain evidence="8 9">Mt.St.Helens-4</strain>
    </source>
</reference>
<dbReference type="GO" id="GO:0004252">
    <property type="term" value="F:serine-type endopeptidase activity"/>
    <property type="evidence" value="ECO:0007669"/>
    <property type="project" value="InterPro"/>
</dbReference>
<keyword evidence="4" id="KW-0720">Serine protease</keyword>
<accession>A0A0W0YMW2</accession>
<evidence type="ECO:0000259" key="7">
    <source>
        <dbReference type="Pfam" id="PF00082"/>
    </source>
</evidence>
<dbReference type="InterPro" id="IPR022398">
    <property type="entry name" value="Peptidase_S8_His-AS"/>
</dbReference>
<evidence type="ECO:0000313" key="9">
    <source>
        <dbReference type="Proteomes" id="UP000054621"/>
    </source>
</evidence>
<organism evidence="8 9">
    <name type="scientific">Legionella sainthelensi</name>
    <dbReference type="NCBI Taxonomy" id="28087"/>
    <lineage>
        <taxon>Bacteria</taxon>
        <taxon>Pseudomonadati</taxon>
        <taxon>Pseudomonadota</taxon>
        <taxon>Gammaproteobacteria</taxon>
        <taxon>Legionellales</taxon>
        <taxon>Legionellaceae</taxon>
        <taxon>Legionella</taxon>
    </lineage>
</organism>
<dbReference type="InterPro" id="IPR015500">
    <property type="entry name" value="Peptidase_S8_subtilisin-rel"/>
</dbReference>
<comment type="caution">
    <text evidence="5">Lacks conserved residue(s) required for the propagation of feature annotation.</text>
</comment>
<feature type="domain" description="Peptidase S8/S53" evidence="7">
    <location>
        <begin position="202"/>
        <end position="442"/>
    </location>
</feature>
<name>A0A0W0YMW2_9GAMM</name>
<feature type="chain" id="PRO_5006917785" evidence="6">
    <location>
        <begin position="25"/>
        <end position="577"/>
    </location>
</feature>
<dbReference type="InterPro" id="IPR000209">
    <property type="entry name" value="Peptidase_S8/S53_dom"/>
</dbReference>
<evidence type="ECO:0000256" key="6">
    <source>
        <dbReference type="SAM" id="SignalP"/>
    </source>
</evidence>
<dbReference type="AlphaFoldDB" id="A0A0W0YMW2"/>
<evidence type="ECO:0000256" key="2">
    <source>
        <dbReference type="ARBA" id="ARBA00022670"/>
    </source>
</evidence>
<keyword evidence="6" id="KW-0732">Signal</keyword>
<dbReference type="InterPro" id="IPR050131">
    <property type="entry name" value="Peptidase_S8_subtilisin-like"/>
</dbReference>
<dbReference type="PROSITE" id="PS00138">
    <property type="entry name" value="SUBTILASE_SER"/>
    <property type="match status" value="1"/>
</dbReference>
<dbReference type="Pfam" id="PF00082">
    <property type="entry name" value="Peptidase_S8"/>
    <property type="match status" value="1"/>
</dbReference>
<evidence type="ECO:0000313" key="8">
    <source>
        <dbReference type="EMBL" id="KTD58225.1"/>
    </source>
</evidence>
<evidence type="ECO:0000256" key="3">
    <source>
        <dbReference type="ARBA" id="ARBA00022801"/>
    </source>
</evidence>
<sequence>MSIRKLFLFNTFWAFLSIGSHLFAAENEECGAFLDQIILKFNTVSSVTSPDLGKPFWNEFSKENGLPVQSVEPMPSGAYLVTIDPKKIEQLSQIKNKSKEEYFNNVITQLLNKNDIKYADRNATVCVIKSPVHTKAQLVLAPNQLISHSSQWNEFNGPGGVFLESSPGAFNGAWTTTLGYANPPIVLSNLESINYNPDLAPNVLTGWSFSDNSTDVSDAKDNHGTHVAGIIAAAGSSQNNTGSDIAGMGPFLKILPIEPNYNYAAIETAIYWAMGRDIPGVPHNNYPAKVINASFYVKGSTQCPASLQETIDQFNKSNGVIIVAAGNNNKSIVDDMDAILSCKNIIIVAATQINGYRADYSNYGPLVTLAAPGGEIPGSDSCYPGGILSTVAANTGCQNSGFAFMDGTSFAAPHVSGIAGLIYALNPYLNAQEVKSILLESVMPFGNTADPERSCKGVKSCGVGIVNANKAVQLVTSGRTIIAAPSPTDLRLQTSFDPFNRCPPNKYVIKAESIASPVTSKWVINDTTIACQTLSVYENPTLQVNGPQLKVMYGKTVLTLQTPGLTCQVNNSHGFIC</sequence>
<proteinExistence type="inferred from homology"/>
<dbReference type="InterPro" id="IPR036852">
    <property type="entry name" value="Peptidase_S8/S53_dom_sf"/>
</dbReference>
<dbReference type="STRING" id="28087.Lsai_0832"/>
<comment type="similarity">
    <text evidence="1 5">Belongs to the peptidase S8 family.</text>
</comment>
<gene>
    <name evidence="8" type="ORF">Lsai_0832</name>
</gene>
<evidence type="ECO:0000256" key="4">
    <source>
        <dbReference type="ARBA" id="ARBA00022825"/>
    </source>
</evidence>
<dbReference type="PROSITE" id="PS51892">
    <property type="entry name" value="SUBTILASE"/>
    <property type="match status" value="1"/>
</dbReference>
<keyword evidence="2 8" id="KW-0645">Protease</keyword>
<feature type="signal peptide" evidence="6">
    <location>
        <begin position="1"/>
        <end position="24"/>
    </location>
</feature>